<gene>
    <name evidence="1" type="ORF">A3D34_02635</name>
</gene>
<accession>A0A1G2HU68</accession>
<organism evidence="1 2">
    <name type="scientific">Candidatus Staskawiczbacteria bacterium RIFCSPHIGHO2_02_FULL_33_16</name>
    <dbReference type="NCBI Taxonomy" id="1802204"/>
    <lineage>
        <taxon>Bacteria</taxon>
        <taxon>Candidatus Staskawicziibacteriota</taxon>
    </lineage>
</organism>
<dbReference type="SUPFAM" id="SSF159501">
    <property type="entry name" value="EreA/ChaN-like"/>
    <property type="match status" value="1"/>
</dbReference>
<evidence type="ECO:0000313" key="1">
    <source>
        <dbReference type="EMBL" id="OGZ66054.1"/>
    </source>
</evidence>
<evidence type="ECO:0008006" key="3">
    <source>
        <dbReference type="Google" id="ProtNLM"/>
    </source>
</evidence>
<evidence type="ECO:0000313" key="2">
    <source>
        <dbReference type="Proteomes" id="UP000179183"/>
    </source>
</evidence>
<protein>
    <recommendedName>
        <fullName evidence="3">Haem-binding uptake Tiki superfamily ChaN domain-containing protein</fullName>
    </recommendedName>
</protein>
<dbReference type="AlphaFoldDB" id="A0A1G2HU68"/>
<dbReference type="Proteomes" id="UP000179183">
    <property type="component" value="Unassembled WGS sequence"/>
</dbReference>
<comment type="caution">
    <text evidence="1">The sequence shown here is derived from an EMBL/GenBank/DDBJ whole genome shotgun (WGS) entry which is preliminary data.</text>
</comment>
<sequence>MAKRTEREAADILLSAEQKEVGAREYINSHWVESWNDKGYLIEHSDESNRYSIVIVGENHLMEEEWQKQAELIKIVKPEYVLHEWLGPLVYDPETKTFEGATKDHENYATDEIRIKSKIGPYGLPAELYDLAQELKFEIVGCDLSQKELRELEGRVGAEERGIKKEGIYMPGTDQQVVRIRDERMVKKIIEYQNKATRPIVVIVGWGHGTGIHDQQLLQQKGALGYIYVNQGIKNTEKK</sequence>
<reference evidence="1 2" key="1">
    <citation type="journal article" date="2016" name="Nat. Commun.">
        <title>Thousands of microbial genomes shed light on interconnected biogeochemical processes in an aquifer system.</title>
        <authorList>
            <person name="Anantharaman K."/>
            <person name="Brown C.T."/>
            <person name="Hug L.A."/>
            <person name="Sharon I."/>
            <person name="Castelle C.J."/>
            <person name="Probst A.J."/>
            <person name="Thomas B.C."/>
            <person name="Singh A."/>
            <person name="Wilkins M.J."/>
            <person name="Karaoz U."/>
            <person name="Brodie E.L."/>
            <person name="Williams K.H."/>
            <person name="Hubbard S.S."/>
            <person name="Banfield J.F."/>
        </authorList>
    </citation>
    <scope>NUCLEOTIDE SEQUENCE [LARGE SCALE GENOMIC DNA]</scope>
</reference>
<proteinExistence type="predicted"/>
<name>A0A1G2HU68_9BACT</name>
<dbReference type="EMBL" id="MHOQ01000033">
    <property type="protein sequence ID" value="OGZ66054.1"/>
    <property type="molecule type" value="Genomic_DNA"/>
</dbReference>